<dbReference type="EMBL" id="MWML01000031">
    <property type="protein sequence ID" value="TCG08561.1"/>
    <property type="molecule type" value="Genomic_DNA"/>
</dbReference>
<proteinExistence type="predicted"/>
<dbReference type="Proteomes" id="UP000294200">
    <property type="component" value="Unassembled WGS sequence"/>
</dbReference>
<keyword evidence="2" id="KW-1185">Reference proteome</keyword>
<organism evidence="1 2">
    <name type="scientific">Paraburkholderia steynii</name>
    <dbReference type="NCBI Taxonomy" id="1245441"/>
    <lineage>
        <taxon>Bacteria</taxon>
        <taxon>Pseudomonadati</taxon>
        <taxon>Pseudomonadota</taxon>
        <taxon>Betaproteobacteria</taxon>
        <taxon>Burkholderiales</taxon>
        <taxon>Burkholderiaceae</taxon>
        <taxon>Paraburkholderia</taxon>
    </lineage>
</organism>
<sequence length="59" mass="6332">MARSSTRLRCLSFDISNRFSKPHEVPVQAVIGASSSFIGNSGTGANSQLAVRVGLRHLF</sequence>
<comment type="caution">
    <text evidence="1">The sequence shown here is derived from an EMBL/GenBank/DDBJ whole genome shotgun (WGS) entry which is preliminary data.</text>
</comment>
<accession>A0A4R0XPR5</accession>
<reference evidence="1 2" key="1">
    <citation type="submission" date="2017-02" db="EMBL/GenBank/DDBJ databases">
        <title>Paraburkholderia sophoroidis sp. nov. and Paraburkholderia steynii sp. nov. rhizobial symbionts of the fynbos legume Hypocalyptus sophoroides.</title>
        <authorList>
            <person name="Steenkamp E.T."/>
            <person name="Beukes C.W."/>
            <person name="Van Zyl E."/>
            <person name="Avontuur J."/>
            <person name="Chan W.Y."/>
            <person name="Hassen A."/>
            <person name="Palmer M."/>
            <person name="Mthombeni L."/>
            <person name="Phalane F."/>
            <person name="Sereme K."/>
            <person name="Venter S.N."/>
        </authorList>
    </citation>
    <scope>NUCLEOTIDE SEQUENCE [LARGE SCALE GENOMIC DNA]</scope>
    <source>
        <strain evidence="1 2">HC1.1ba</strain>
    </source>
</reference>
<evidence type="ECO:0000313" key="2">
    <source>
        <dbReference type="Proteomes" id="UP000294200"/>
    </source>
</evidence>
<evidence type="ECO:0008006" key="3">
    <source>
        <dbReference type="Google" id="ProtNLM"/>
    </source>
</evidence>
<name>A0A4R0XPR5_9BURK</name>
<evidence type="ECO:0000313" key="1">
    <source>
        <dbReference type="EMBL" id="TCG08561.1"/>
    </source>
</evidence>
<dbReference type="AlphaFoldDB" id="A0A4R0XPR5"/>
<protein>
    <recommendedName>
        <fullName evidence="3">Porin</fullName>
    </recommendedName>
</protein>
<gene>
    <name evidence="1" type="ORF">BZM27_11360</name>
</gene>